<comment type="caution">
    <text evidence="2">The sequence shown here is derived from an EMBL/GenBank/DDBJ whole genome shotgun (WGS) entry which is preliminary data.</text>
</comment>
<protein>
    <submittedName>
        <fullName evidence="2">PIN domain protein</fullName>
    </submittedName>
</protein>
<evidence type="ECO:0000313" key="2">
    <source>
        <dbReference type="EMBL" id="RIH89296.1"/>
    </source>
</evidence>
<proteinExistence type="predicted"/>
<evidence type="ECO:0000313" key="3">
    <source>
        <dbReference type="Proteomes" id="UP000265341"/>
    </source>
</evidence>
<organism evidence="2 3">
    <name type="scientific">Calidithermus roseus</name>
    <dbReference type="NCBI Taxonomy" id="1644118"/>
    <lineage>
        <taxon>Bacteria</taxon>
        <taxon>Thermotogati</taxon>
        <taxon>Deinococcota</taxon>
        <taxon>Deinococci</taxon>
        <taxon>Thermales</taxon>
        <taxon>Thermaceae</taxon>
        <taxon>Calidithermus</taxon>
    </lineage>
</organism>
<dbReference type="Pfam" id="PF13470">
    <property type="entry name" value="PIN_3"/>
    <property type="match status" value="1"/>
</dbReference>
<name>A0A399F0X8_9DEIN</name>
<dbReference type="RefSeq" id="WP_119275787.1">
    <property type="nucleotide sequence ID" value="NZ_QWLA01000004.1"/>
</dbReference>
<accession>A0A399F0X8</accession>
<dbReference type="InterPro" id="IPR029060">
    <property type="entry name" value="PIN-like_dom_sf"/>
</dbReference>
<feature type="domain" description="PIN" evidence="1">
    <location>
        <begin position="2"/>
        <end position="110"/>
    </location>
</feature>
<sequence>MKILIDTNILLDVALRREPFFADSAGVLDWVELNPKQAAIAWHSVSNLAYLVKQEVRGFLADLLAFVEVAAGDTATVRQALAMPIPDLEDALQASAALEFGAALIVTRNTGDYKKLPIKAMTPADFVAAYGTARG</sequence>
<dbReference type="SUPFAM" id="SSF88723">
    <property type="entry name" value="PIN domain-like"/>
    <property type="match status" value="1"/>
</dbReference>
<dbReference type="EMBL" id="QWLA01000004">
    <property type="protein sequence ID" value="RIH89296.1"/>
    <property type="molecule type" value="Genomic_DNA"/>
</dbReference>
<dbReference type="AlphaFoldDB" id="A0A399F0X8"/>
<dbReference type="Gene3D" id="3.40.50.1010">
    <property type="entry name" value="5'-nuclease"/>
    <property type="match status" value="1"/>
</dbReference>
<gene>
    <name evidence="2" type="ORF">Mrose_00436</name>
</gene>
<dbReference type="Proteomes" id="UP000265341">
    <property type="component" value="Unassembled WGS sequence"/>
</dbReference>
<dbReference type="InterPro" id="IPR002716">
    <property type="entry name" value="PIN_dom"/>
</dbReference>
<evidence type="ECO:0000259" key="1">
    <source>
        <dbReference type="Pfam" id="PF13470"/>
    </source>
</evidence>
<dbReference type="OrthoDB" id="9787727at2"/>
<keyword evidence="3" id="KW-1185">Reference proteome</keyword>
<reference evidence="2 3" key="1">
    <citation type="submission" date="2018-08" db="EMBL/GenBank/DDBJ databases">
        <title>Meiothermus roseus NBRC 110900 genome sequencing project.</title>
        <authorList>
            <person name="Da Costa M.S."/>
            <person name="Albuquerque L."/>
            <person name="Raposo P."/>
            <person name="Froufe H.J.C."/>
            <person name="Barroso C.S."/>
            <person name="Egas C."/>
        </authorList>
    </citation>
    <scope>NUCLEOTIDE SEQUENCE [LARGE SCALE GENOMIC DNA]</scope>
    <source>
        <strain evidence="2 3">NBRC 110900</strain>
    </source>
</reference>